<keyword evidence="4" id="KW-1185">Reference proteome</keyword>
<feature type="compositionally biased region" description="Low complexity" evidence="1">
    <location>
        <begin position="149"/>
        <end position="161"/>
    </location>
</feature>
<protein>
    <submittedName>
        <fullName evidence="3">Uncharacterized protein</fullName>
    </submittedName>
</protein>
<evidence type="ECO:0000256" key="2">
    <source>
        <dbReference type="SAM" id="Phobius"/>
    </source>
</evidence>
<dbReference type="PATRIC" id="fig|1806891.3.peg.28"/>
<evidence type="ECO:0000313" key="4">
    <source>
        <dbReference type="Proteomes" id="UP000078162"/>
    </source>
</evidence>
<keyword evidence="2" id="KW-0472">Membrane</keyword>
<evidence type="ECO:0000256" key="1">
    <source>
        <dbReference type="SAM" id="MobiDB-lite"/>
    </source>
</evidence>
<dbReference type="STRING" id="1806891.Cs308_0028"/>
<dbReference type="Proteomes" id="UP000078162">
    <property type="component" value="Chromosome"/>
</dbReference>
<name>A0A1A9HVY4_9CHLA</name>
<feature type="compositionally biased region" description="Basic and acidic residues" evidence="1">
    <location>
        <begin position="178"/>
        <end position="187"/>
    </location>
</feature>
<keyword evidence="2" id="KW-1133">Transmembrane helix</keyword>
<proteinExistence type="predicted"/>
<evidence type="ECO:0000313" key="3">
    <source>
        <dbReference type="EMBL" id="ANH78204.1"/>
    </source>
</evidence>
<feature type="transmembrane region" description="Helical" evidence="2">
    <location>
        <begin position="74"/>
        <end position="96"/>
    </location>
</feature>
<accession>A0A1A9HVY4</accession>
<gene>
    <name evidence="3" type="ORF">Cs308_0028</name>
</gene>
<dbReference type="AlphaFoldDB" id="A0A1A9HVY4"/>
<dbReference type="KEGG" id="csaz:Cs308_0028"/>
<sequence>MSFLPNLSNFGSNLIANTTGFAKKLFSREKKVEEPNLTIKRCTIAYIITMLTLLMLTIVGFITTIFFIVPGLLIGLISLALLIVGLCLTPCFYYIVAKYTSIESIPKSSQNGNTLGHLFSSRKKTRRTHSHTAIETSTGGEKPTKTTKRLSSSSSESSGKSSRSRHKQSVPRPQTPSKNEEEIHSDDSLLSSRSSSPTPEKQSLSPRRGRWW</sequence>
<organism evidence="3 4">
    <name type="scientific">Candidatus Chlamydia sanziniae</name>
    <dbReference type="NCBI Taxonomy" id="1806891"/>
    <lineage>
        <taxon>Bacteria</taxon>
        <taxon>Pseudomonadati</taxon>
        <taxon>Chlamydiota</taxon>
        <taxon>Chlamydiia</taxon>
        <taxon>Chlamydiales</taxon>
        <taxon>Chlamydiaceae</taxon>
        <taxon>Chlamydia/Chlamydophila group</taxon>
        <taxon>Chlamydia</taxon>
    </lineage>
</organism>
<feature type="region of interest" description="Disordered" evidence="1">
    <location>
        <begin position="116"/>
        <end position="212"/>
    </location>
</feature>
<feature type="compositionally biased region" description="Basic residues" evidence="1">
    <location>
        <begin position="120"/>
        <end position="130"/>
    </location>
</feature>
<feature type="transmembrane region" description="Helical" evidence="2">
    <location>
        <begin position="44"/>
        <end position="68"/>
    </location>
</feature>
<keyword evidence="2" id="KW-0812">Transmembrane</keyword>
<dbReference type="EMBL" id="CP014639">
    <property type="protein sequence ID" value="ANH78204.1"/>
    <property type="molecule type" value="Genomic_DNA"/>
</dbReference>
<reference evidence="3 4" key="1">
    <citation type="submission" date="2016-03" db="EMBL/GenBank/DDBJ databases">
        <title>Culture-independent genomics supports pathogen discovery for uncultivable bacteria within the genus Chlamydia.</title>
        <authorList>
            <person name="Taylor-Brown A."/>
            <person name="Bachmann N.L."/>
            <person name="Borel N."/>
            <person name="Polkinghorne A."/>
        </authorList>
    </citation>
    <scope>NUCLEOTIDE SEQUENCE [LARGE SCALE GENOMIC DNA]</scope>
    <source>
        <strain evidence="3 4">2742-308</strain>
    </source>
</reference>
<dbReference type="RefSeq" id="WP_066481176.1">
    <property type="nucleotide sequence ID" value="NZ_CP014639.1"/>
</dbReference>